<proteinExistence type="predicted"/>
<evidence type="ECO:0000313" key="2">
    <source>
        <dbReference type="EMBL" id="AZU62141.1"/>
    </source>
</evidence>
<keyword evidence="3" id="KW-1185">Reference proteome</keyword>
<dbReference type="EMBL" id="CP022572">
    <property type="protein sequence ID" value="AZU62141.1"/>
    <property type="molecule type" value="Genomic_DNA"/>
</dbReference>
<gene>
    <name evidence="2" type="ORF">CHR53_13095</name>
</gene>
<feature type="chain" id="PRO_5039254364" evidence="1">
    <location>
        <begin position="23"/>
        <end position="165"/>
    </location>
</feature>
<accession>A0A3Q9QZ13</accession>
<evidence type="ECO:0000313" key="3">
    <source>
        <dbReference type="Proteomes" id="UP000282892"/>
    </source>
</evidence>
<evidence type="ECO:0000256" key="1">
    <source>
        <dbReference type="SAM" id="SignalP"/>
    </source>
</evidence>
<dbReference type="AlphaFoldDB" id="A0A3Q9QZ13"/>
<dbReference type="GO" id="GO:0016829">
    <property type="term" value="F:lyase activity"/>
    <property type="evidence" value="ECO:0007669"/>
    <property type="project" value="UniProtKB-KW"/>
</dbReference>
<dbReference type="STRING" id="1193713.GCA_001636315_05058"/>
<dbReference type="Gene3D" id="3.30.1490.480">
    <property type="entry name" value="Endolytic murein transglycosylase"/>
    <property type="match status" value="1"/>
</dbReference>
<dbReference type="OrthoDB" id="2942983at2"/>
<keyword evidence="1" id="KW-0732">Signal</keyword>
<protein>
    <submittedName>
        <fullName evidence="2">Aminodeoxychorismate lyase</fullName>
    </submittedName>
</protein>
<name>A0A3Q9QZ13_9BACI</name>
<sequence length="165" mass="17631">MKTNKLTSFAAGILIATSISGAVYLLGDNDSSSKAVVKTVEKQTTVKEDLSDAEMKDKLTAAGFVVQSKEDYDKNIATAKAEGQKTAANDANGNKVVYRAVIGVSQGMTSIDVGKMLVKAKIIKGSAFEFSRAVEKKKVENKLRPGTYTVDSAMTRDQVIAAIFK</sequence>
<dbReference type="KEGG" id="nmk:CHR53_13095"/>
<dbReference type="RefSeq" id="WP_127486828.1">
    <property type="nucleotide sequence ID" value="NZ_CP022572.1"/>
</dbReference>
<keyword evidence="2" id="KW-0456">Lyase</keyword>
<organism evidence="2 3">
    <name type="scientific">Neobacillus mesonae</name>
    <dbReference type="NCBI Taxonomy" id="1193713"/>
    <lineage>
        <taxon>Bacteria</taxon>
        <taxon>Bacillati</taxon>
        <taxon>Bacillota</taxon>
        <taxon>Bacilli</taxon>
        <taxon>Bacillales</taxon>
        <taxon>Bacillaceae</taxon>
        <taxon>Neobacillus</taxon>
    </lineage>
</organism>
<dbReference type="Proteomes" id="UP000282892">
    <property type="component" value="Chromosome"/>
</dbReference>
<feature type="signal peptide" evidence="1">
    <location>
        <begin position="1"/>
        <end position="22"/>
    </location>
</feature>
<reference evidence="2 3" key="1">
    <citation type="submission" date="2017-07" db="EMBL/GenBank/DDBJ databases">
        <title>The complete genome sequence of Bacillus mesonae strain H20-5, an efficient strain improving plant abiotic stress resistance.</title>
        <authorList>
            <person name="Kim S.Y."/>
            <person name="Song H."/>
            <person name="Sang M.K."/>
            <person name="Weon H.-Y."/>
            <person name="Song J."/>
        </authorList>
    </citation>
    <scope>NUCLEOTIDE SEQUENCE [LARGE SCALE GENOMIC DNA]</scope>
    <source>
        <strain evidence="2 3">H20-5</strain>
    </source>
</reference>